<accession>A0A9E7C1Q4</accession>
<reference evidence="4" key="1">
    <citation type="journal article" date="2022" name="Int. J. Syst. Evol. Microbiol.">
        <title>Pseudomonas aegrilactucae sp. nov. and Pseudomonas morbosilactucae sp. nov., pathogens causing bacterial rot of lettuce in Japan.</title>
        <authorList>
            <person name="Sawada H."/>
            <person name="Fujikawa T."/>
            <person name="Satou M."/>
        </authorList>
    </citation>
    <scope>NUCLEOTIDE SEQUENCE</scope>
    <source>
        <strain evidence="4">0166_1</strain>
    </source>
</reference>
<dbReference type="Gene3D" id="1.10.357.10">
    <property type="entry name" value="Tetracycline Repressor, domain 2"/>
    <property type="match status" value="1"/>
</dbReference>
<feature type="domain" description="HTH tetR-type" evidence="3">
    <location>
        <begin position="10"/>
        <end position="70"/>
    </location>
</feature>
<dbReference type="InterPro" id="IPR050109">
    <property type="entry name" value="HTH-type_TetR-like_transc_reg"/>
</dbReference>
<dbReference type="SUPFAM" id="SSF46689">
    <property type="entry name" value="Homeodomain-like"/>
    <property type="match status" value="1"/>
</dbReference>
<dbReference type="PANTHER" id="PTHR30055:SF226">
    <property type="entry name" value="HTH-TYPE TRANSCRIPTIONAL REGULATOR PKSA"/>
    <property type="match status" value="1"/>
</dbReference>
<dbReference type="Pfam" id="PF00440">
    <property type="entry name" value="TetR_N"/>
    <property type="match status" value="1"/>
</dbReference>
<name>A0A9E7C1Q4_9ACTN</name>
<evidence type="ECO:0000313" key="5">
    <source>
        <dbReference type="Proteomes" id="UP001162834"/>
    </source>
</evidence>
<gene>
    <name evidence="4" type="ORF">DSM104329_03082</name>
</gene>
<feature type="DNA-binding region" description="H-T-H motif" evidence="2">
    <location>
        <begin position="33"/>
        <end position="52"/>
    </location>
</feature>
<dbReference type="GO" id="GO:0000976">
    <property type="term" value="F:transcription cis-regulatory region binding"/>
    <property type="evidence" value="ECO:0007669"/>
    <property type="project" value="TreeGrafter"/>
</dbReference>
<dbReference type="PANTHER" id="PTHR30055">
    <property type="entry name" value="HTH-TYPE TRANSCRIPTIONAL REGULATOR RUTR"/>
    <property type="match status" value="1"/>
</dbReference>
<dbReference type="EMBL" id="CP087164">
    <property type="protein sequence ID" value="UGS36673.1"/>
    <property type="molecule type" value="Genomic_DNA"/>
</dbReference>
<evidence type="ECO:0000256" key="2">
    <source>
        <dbReference type="PROSITE-ProRule" id="PRU00335"/>
    </source>
</evidence>
<dbReference type="PRINTS" id="PR00455">
    <property type="entry name" value="HTHTETR"/>
</dbReference>
<dbReference type="Proteomes" id="UP001162834">
    <property type="component" value="Chromosome"/>
</dbReference>
<sequence length="204" mass="23103">MTGLRALRKERTRKQILETALALFQQKGYVATTVEEIAARAGTTRVTFYARFPGKRDVMVALIDELNELLDRHTSEAHGSTASKLVEAVQIGTAAALKPWLATQASRWPQIKPYILVSTQAAAVDPEIRQLYEGWFEEVIGDMVDGMNLADRHAPETRHFRGFLAMETLDRTALHWMRDPWDLDSGPELDLLTETWVTLLGERR</sequence>
<dbReference type="InterPro" id="IPR009057">
    <property type="entry name" value="Homeodomain-like_sf"/>
</dbReference>
<organism evidence="4 5">
    <name type="scientific">Capillimicrobium parvum</name>
    <dbReference type="NCBI Taxonomy" id="2884022"/>
    <lineage>
        <taxon>Bacteria</taxon>
        <taxon>Bacillati</taxon>
        <taxon>Actinomycetota</taxon>
        <taxon>Thermoleophilia</taxon>
        <taxon>Solirubrobacterales</taxon>
        <taxon>Capillimicrobiaceae</taxon>
        <taxon>Capillimicrobium</taxon>
    </lineage>
</organism>
<dbReference type="KEGG" id="sbae:DSM104329_03082"/>
<dbReference type="AlphaFoldDB" id="A0A9E7C1Q4"/>
<evidence type="ECO:0000256" key="1">
    <source>
        <dbReference type="ARBA" id="ARBA00023125"/>
    </source>
</evidence>
<keyword evidence="1 2" id="KW-0238">DNA-binding</keyword>
<dbReference type="GO" id="GO:0003700">
    <property type="term" value="F:DNA-binding transcription factor activity"/>
    <property type="evidence" value="ECO:0007669"/>
    <property type="project" value="TreeGrafter"/>
</dbReference>
<dbReference type="PROSITE" id="PS50977">
    <property type="entry name" value="HTH_TETR_2"/>
    <property type="match status" value="1"/>
</dbReference>
<keyword evidence="5" id="KW-1185">Reference proteome</keyword>
<proteinExistence type="predicted"/>
<evidence type="ECO:0000259" key="3">
    <source>
        <dbReference type="PROSITE" id="PS50977"/>
    </source>
</evidence>
<dbReference type="InterPro" id="IPR001647">
    <property type="entry name" value="HTH_TetR"/>
</dbReference>
<dbReference type="RefSeq" id="WP_259310740.1">
    <property type="nucleotide sequence ID" value="NZ_CP087164.1"/>
</dbReference>
<protein>
    <recommendedName>
        <fullName evidence="3">HTH tetR-type domain-containing protein</fullName>
    </recommendedName>
</protein>
<evidence type="ECO:0000313" key="4">
    <source>
        <dbReference type="EMBL" id="UGS36673.1"/>
    </source>
</evidence>